<feature type="compositionally biased region" description="Polar residues" evidence="4">
    <location>
        <begin position="104"/>
        <end position="115"/>
    </location>
</feature>
<comment type="similarity">
    <text evidence="1">Belongs to the eukaryotic initiation factor 4G family.</text>
</comment>
<dbReference type="GO" id="GO:0003743">
    <property type="term" value="F:translation initiation factor activity"/>
    <property type="evidence" value="ECO:0007669"/>
    <property type="project" value="UniProtKB-KW"/>
</dbReference>
<dbReference type="SUPFAM" id="SSF48371">
    <property type="entry name" value="ARM repeat"/>
    <property type="match status" value="1"/>
</dbReference>
<evidence type="ECO:0008006" key="6">
    <source>
        <dbReference type="Google" id="ProtNLM"/>
    </source>
</evidence>
<evidence type="ECO:0000256" key="3">
    <source>
        <dbReference type="ARBA" id="ARBA00022917"/>
    </source>
</evidence>
<evidence type="ECO:0000313" key="5">
    <source>
        <dbReference type="EMBL" id="AFG66719.1"/>
    </source>
</evidence>
<dbReference type="GO" id="GO:0003729">
    <property type="term" value="F:mRNA binding"/>
    <property type="evidence" value="ECO:0007669"/>
    <property type="project" value="TreeGrafter"/>
</dbReference>
<feature type="region of interest" description="Disordered" evidence="4">
    <location>
        <begin position="42"/>
        <end position="156"/>
    </location>
</feature>
<dbReference type="GO" id="GO:0016281">
    <property type="term" value="C:eukaryotic translation initiation factor 4F complex"/>
    <property type="evidence" value="ECO:0007669"/>
    <property type="project" value="TreeGrafter"/>
</dbReference>
<name>H9WXH6_PINTA</name>
<proteinExistence type="inferred from homology"/>
<dbReference type="AlphaFoldDB" id="H9WXH6"/>
<sequence length="156" mass="17595">KARVLIDRYFDRMMKLSNDQKLSSRLRFLLKDVIDLRKNGWQQRRKVEGPKKIEEVHRDAVQERQAHGGRSNRGTGMGSSGRRVHTPPDYSSRGSGSMVYSSGQPVGSSQQNRGAQAQMGLRGFGGQDARLEDRPPSEKRSMQMHLAHRPDDVPIA</sequence>
<feature type="compositionally biased region" description="Basic and acidic residues" evidence="4">
    <location>
        <begin position="45"/>
        <end position="66"/>
    </location>
</feature>
<evidence type="ECO:0000256" key="4">
    <source>
        <dbReference type="SAM" id="MobiDB-lite"/>
    </source>
</evidence>
<feature type="compositionally biased region" description="Basic and acidic residues" evidence="4">
    <location>
        <begin position="129"/>
        <end position="141"/>
    </location>
</feature>
<feature type="compositionally biased region" description="Low complexity" evidence="4">
    <location>
        <begin position="91"/>
        <end position="103"/>
    </location>
</feature>
<dbReference type="InterPro" id="IPR016024">
    <property type="entry name" value="ARM-type_fold"/>
</dbReference>
<organism evidence="5">
    <name type="scientific">Pinus taeda</name>
    <name type="common">Loblolly pine</name>
    <dbReference type="NCBI Taxonomy" id="3352"/>
    <lineage>
        <taxon>Eukaryota</taxon>
        <taxon>Viridiplantae</taxon>
        <taxon>Streptophyta</taxon>
        <taxon>Embryophyta</taxon>
        <taxon>Tracheophyta</taxon>
        <taxon>Spermatophyta</taxon>
        <taxon>Pinopsida</taxon>
        <taxon>Pinidae</taxon>
        <taxon>Conifers I</taxon>
        <taxon>Pinales</taxon>
        <taxon>Pinaceae</taxon>
        <taxon>Pinus</taxon>
        <taxon>Pinus subgen. Pinus</taxon>
    </lineage>
</organism>
<keyword evidence="3" id="KW-0648">Protein biosynthesis</keyword>
<reference evidence="5" key="1">
    <citation type="submission" date="2008-08" db="EMBL/GenBank/DDBJ databases">
        <title>Nucleotide Diversity and Divergence in the Loblolly Pine Gene Space.</title>
        <authorList>
            <person name="Neale D.B."/>
            <person name="Wegrzyn J.L."/>
            <person name="Lee J.M."/>
            <person name="Eckert A.J."/>
            <person name="Liechty J.D."/>
            <person name="Stevens K.A."/>
            <person name="Langley C.H."/>
        </authorList>
    </citation>
    <scope>NUCLEOTIDE SEQUENCE</scope>
    <source>
        <strain evidence="5">4416</strain>
        <tissue evidence="5">Megagametophyte</tissue>
    </source>
</reference>
<feature type="non-terminal residue" evidence="5">
    <location>
        <position position="156"/>
    </location>
</feature>
<dbReference type="PANTHER" id="PTHR23253">
    <property type="entry name" value="EUKARYOTIC TRANSLATION INITIATION FACTOR 4 GAMMA"/>
    <property type="match status" value="1"/>
</dbReference>
<gene>
    <name evidence="5" type="ORF">0_2477_01</name>
</gene>
<protein>
    <recommendedName>
        <fullName evidence="6">MIF4G domain-containing protein</fullName>
    </recommendedName>
</protein>
<accession>H9WXH6</accession>
<evidence type="ECO:0000256" key="2">
    <source>
        <dbReference type="ARBA" id="ARBA00022540"/>
    </source>
</evidence>
<dbReference type="PANTHER" id="PTHR23253:SF9">
    <property type="entry name" value="EUKARYOTIC TRANSLATION INITIATION FACTOR 4 GAMMA 2"/>
    <property type="match status" value="1"/>
</dbReference>
<dbReference type="Gene3D" id="1.25.40.180">
    <property type="match status" value="1"/>
</dbReference>
<feature type="non-terminal residue" evidence="5">
    <location>
        <position position="1"/>
    </location>
</feature>
<evidence type="ECO:0000256" key="1">
    <source>
        <dbReference type="ARBA" id="ARBA00005775"/>
    </source>
</evidence>
<dbReference type="EMBL" id="FJ068893">
    <property type="protein sequence ID" value="AFG66719.1"/>
    <property type="molecule type" value="Genomic_DNA"/>
</dbReference>
<keyword evidence="2" id="KW-0396">Initiation factor</keyword>